<dbReference type="RefSeq" id="WP_254165788.1">
    <property type="nucleotide sequence ID" value="NZ_JAHESF010000018.1"/>
</dbReference>
<keyword evidence="2" id="KW-0378">Hydrolase</keyword>
<feature type="domain" description="SGNH hydrolase-type esterase" evidence="1">
    <location>
        <begin position="33"/>
        <end position="222"/>
    </location>
</feature>
<sequence length="307" mass="34819">MRKIIFIICALFLTQCRAEVLTQCRAEVHRILFLGNSITYAGKYITDLEAYFVTRYPQRSIEFINVGLPSETVSGLSEPGHAGGKFPRPDLHERLARVLAQTKPDLVFACYGMNDGIYLPLDEDRFQKYKDGIHWLHDAVVKSGAKIIHVTPPVFDGQSGKHPGYEAVLDTYSNWLLEQRRIGWEVADIHWPMKKYLDDRRKTDSTFVLAKDAVHPGDEGHWVIAKNILLYLGEHDAENAADVKALLKTNPNHERIFELVSQRQALMKDAWLTATGHTRPGMKTGLPMKEAEQKAREIGDQISSLLK</sequence>
<dbReference type="CDD" id="cd01834">
    <property type="entry name" value="SGNH_hydrolase_like_2"/>
    <property type="match status" value="1"/>
</dbReference>
<organism evidence="2 3">
    <name type="scientific">Chryseosolibacter histidini</name>
    <dbReference type="NCBI Taxonomy" id="2782349"/>
    <lineage>
        <taxon>Bacteria</taxon>
        <taxon>Pseudomonadati</taxon>
        <taxon>Bacteroidota</taxon>
        <taxon>Cytophagia</taxon>
        <taxon>Cytophagales</taxon>
        <taxon>Chryseotaleaceae</taxon>
        <taxon>Chryseosolibacter</taxon>
    </lineage>
</organism>
<evidence type="ECO:0000259" key="1">
    <source>
        <dbReference type="Pfam" id="PF13472"/>
    </source>
</evidence>
<comment type="caution">
    <text evidence="2">The sequence shown here is derived from an EMBL/GenBank/DDBJ whole genome shotgun (WGS) entry which is preliminary data.</text>
</comment>
<dbReference type="Gene3D" id="3.40.50.1110">
    <property type="entry name" value="SGNH hydrolase"/>
    <property type="match status" value="1"/>
</dbReference>
<protein>
    <submittedName>
        <fullName evidence="2">SGNH/GDSL hydrolase family protein</fullName>
    </submittedName>
</protein>
<gene>
    <name evidence="2" type="ORF">KK083_18305</name>
</gene>
<dbReference type="InterPro" id="IPR036514">
    <property type="entry name" value="SGNH_hydro_sf"/>
</dbReference>
<dbReference type="PANTHER" id="PTHR30383:SF5">
    <property type="entry name" value="SGNH HYDROLASE-TYPE ESTERASE DOMAIN-CONTAINING PROTEIN"/>
    <property type="match status" value="1"/>
</dbReference>
<accession>A0AAP2DPJ1</accession>
<dbReference type="PANTHER" id="PTHR30383">
    <property type="entry name" value="THIOESTERASE 1/PROTEASE 1/LYSOPHOSPHOLIPASE L1"/>
    <property type="match status" value="1"/>
</dbReference>
<dbReference type="EMBL" id="JAHESF010000018">
    <property type="protein sequence ID" value="MBT1698852.1"/>
    <property type="molecule type" value="Genomic_DNA"/>
</dbReference>
<dbReference type="GO" id="GO:0004622">
    <property type="term" value="F:phosphatidylcholine lysophospholipase activity"/>
    <property type="evidence" value="ECO:0007669"/>
    <property type="project" value="TreeGrafter"/>
</dbReference>
<dbReference type="AlphaFoldDB" id="A0AAP2DPJ1"/>
<proteinExistence type="predicted"/>
<dbReference type="SUPFAM" id="SSF52266">
    <property type="entry name" value="SGNH hydrolase"/>
    <property type="match status" value="1"/>
</dbReference>
<dbReference type="InterPro" id="IPR013830">
    <property type="entry name" value="SGNH_hydro"/>
</dbReference>
<evidence type="ECO:0000313" key="2">
    <source>
        <dbReference type="EMBL" id="MBT1698852.1"/>
    </source>
</evidence>
<evidence type="ECO:0000313" key="3">
    <source>
        <dbReference type="Proteomes" id="UP001319200"/>
    </source>
</evidence>
<keyword evidence="3" id="KW-1185">Reference proteome</keyword>
<name>A0AAP2DPJ1_9BACT</name>
<dbReference type="Pfam" id="PF13472">
    <property type="entry name" value="Lipase_GDSL_2"/>
    <property type="match status" value="1"/>
</dbReference>
<reference evidence="2 3" key="1">
    <citation type="submission" date="2021-05" db="EMBL/GenBank/DDBJ databases">
        <title>A Polyphasic approach of four new species of the genus Ohtaekwangia: Ohtaekwangia histidinii sp. nov., Ohtaekwangia cretensis sp. nov., Ohtaekwangia indiensis sp. nov., Ohtaekwangia reichenbachii sp. nov. from diverse environment.</title>
        <authorList>
            <person name="Octaviana S."/>
        </authorList>
    </citation>
    <scope>NUCLEOTIDE SEQUENCE [LARGE SCALE GENOMIC DNA]</scope>
    <source>
        <strain evidence="2 3">PWU4</strain>
    </source>
</reference>
<dbReference type="Proteomes" id="UP001319200">
    <property type="component" value="Unassembled WGS sequence"/>
</dbReference>
<dbReference type="InterPro" id="IPR051532">
    <property type="entry name" value="Ester_Hydrolysis_Enzymes"/>
</dbReference>